<dbReference type="OrthoDB" id="3193516at2"/>
<dbReference type="STRING" id="1236970.JCM9140_3934"/>
<dbReference type="EMBL" id="BAUT01000064">
    <property type="protein sequence ID" value="GAE27775.1"/>
    <property type="molecule type" value="Genomic_DNA"/>
</dbReference>
<dbReference type="RefSeq" id="WP_034749494.1">
    <property type="nucleotide sequence ID" value="NZ_BAUT01000064.1"/>
</dbReference>
<sequence length="452" mass="51121">MGTDKDQEILNVLKYNQVRMNKLKENQQKRKDELDQAIGRSNVTSNQINDNLSRSMNVLKKYGVEVKRSSIHATIPEEEGALHNNVKSGPSTSWEDLVREAGQAGFSEVTIEDILTKEEVDRADDRYDQIAKEFKEKVKLDKVDIAFLLLATALQCARQYILSSDKFRFKTADEADKVIKGRLKKRVPKEWHEILLGSVPYDAVSRLDPSSESTGISANTHRYRTLGHDPIMGWIFGPVNILSDSLTKSDFITTYEIINHKIANRYEKGTLGAIHTAIEVAQENNYNLPAAIMKQAIHVGTDYFTQQGLPVPFISSIDNDLSKTLINKFGINSYSITAGASLSIFINEIIKLTHKLFYDEKKYGSPDMYEVKTRKILMLSNSIATSSNVIYVALSKDLKKLDAGGMLVTLYRLVSDTQFISKVKEEFIHSKLEEELQQELDRIDQLLSKFNG</sequence>
<dbReference type="Proteomes" id="UP000018890">
    <property type="component" value="Unassembled WGS sequence"/>
</dbReference>
<accession>W4Q733</accession>
<keyword evidence="2" id="KW-1185">Reference proteome</keyword>
<evidence type="ECO:0000313" key="2">
    <source>
        <dbReference type="Proteomes" id="UP000018890"/>
    </source>
</evidence>
<reference evidence="1" key="1">
    <citation type="journal article" date="2014" name="Genome Announc.">
        <title>Draft Genome Sequences of Three Alkaliphilic Bacillus Strains, Bacillus wakoensis JCM 9140T, Bacillus akibai JCM 9157T, and Bacillus hemicellulosilyticus JCM 9152T.</title>
        <authorList>
            <person name="Yuki M."/>
            <person name="Oshima K."/>
            <person name="Suda W."/>
            <person name="Oshida Y."/>
            <person name="Kitamura K."/>
            <person name="Iida T."/>
            <person name="Hattori M."/>
            <person name="Ohkuma M."/>
        </authorList>
    </citation>
    <scope>NUCLEOTIDE SEQUENCE [LARGE SCALE GENOMIC DNA]</scope>
    <source>
        <strain evidence="1">JCM 9140</strain>
    </source>
</reference>
<organism evidence="1 2">
    <name type="scientific">Halalkalibacter wakoensis JCM 9140</name>
    <dbReference type="NCBI Taxonomy" id="1236970"/>
    <lineage>
        <taxon>Bacteria</taxon>
        <taxon>Bacillati</taxon>
        <taxon>Bacillota</taxon>
        <taxon>Bacilli</taxon>
        <taxon>Bacillales</taxon>
        <taxon>Bacillaceae</taxon>
        <taxon>Halalkalibacter</taxon>
    </lineage>
</organism>
<proteinExistence type="predicted"/>
<evidence type="ECO:0000313" key="1">
    <source>
        <dbReference type="EMBL" id="GAE27775.1"/>
    </source>
</evidence>
<name>W4Q733_9BACI</name>
<gene>
    <name evidence="1" type="ORF">JCM9140_3934</name>
</gene>
<protein>
    <submittedName>
        <fullName evidence="1">Uncharacterized protein</fullName>
    </submittedName>
</protein>
<comment type="caution">
    <text evidence="1">The sequence shown here is derived from an EMBL/GenBank/DDBJ whole genome shotgun (WGS) entry which is preliminary data.</text>
</comment>
<dbReference type="AlphaFoldDB" id="W4Q733"/>